<evidence type="ECO:0000256" key="4">
    <source>
        <dbReference type="ARBA" id="ARBA00022777"/>
    </source>
</evidence>
<keyword evidence="9" id="KW-1185">Reference proteome</keyword>
<dbReference type="RefSeq" id="WP_073822839.1">
    <property type="nucleotide sequence ID" value="NZ_MQVS01000002.1"/>
</dbReference>
<dbReference type="InterPro" id="IPR000719">
    <property type="entry name" value="Prot_kinase_dom"/>
</dbReference>
<dbReference type="SUPFAM" id="SSF56112">
    <property type="entry name" value="Protein kinase-like (PK-like)"/>
    <property type="match status" value="1"/>
</dbReference>
<organism evidence="8 9">
    <name type="scientific">Buchananella hordeovulneris</name>
    <dbReference type="NCBI Taxonomy" id="52770"/>
    <lineage>
        <taxon>Bacteria</taxon>
        <taxon>Bacillati</taxon>
        <taxon>Actinomycetota</taxon>
        <taxon>Actinomycetes</taxon>
        <taxon>Actinomycetales</taxon>
        <taxon>Actinomycetaceae</taxon>
        <taxon>Buchananella</taxon>
    </lineage>
</organism>
<sequence length="555" mass="57480">MEIPGYELGEPVGTGAGGVAWSAWSLALRCEVVITLRSAAWGTALAERHAAAVEVAHRAVAAIVEVHTLADGRVAVVSRHLPGQDLATLLAGRAALSPPECAYLLSELSAGLRALHQAGMTHGDISPANVLVGPDGAVQLLDWFGGGVGERGTVGFAAPEVAAGTHGDQPVAPAADLYALACLVVQAAGGAESEFGATCAQVLAPWLRPIATERPDIDQLMVRAGEISAGRQPLQVADADVLAAQALRRAALLQVTERGQRPARPLGRRFRRQEAGRQRRGRRARSGQRPPSGATAKPTGTATGNGRQTDPGPADAATPTWQRVRAGRGPGRRQPPADTARKHGEAASTRPPGRRDVWVAVRGIGGTLAVVGALVFLAVALAPGASPNAALAPSGPTHPPASAVADTGSPARPHGPAPPTRPASSPAAASFTTPPVPTAEPLCDLVRELTARRDAAVVAQDPAALASVSVPGSPAAQADADMLRELQRDGTEYRHLHTAVTQCRQRDDTHVTALLVQQEMQERRAGQAWRVLPALPAVAVEFELRDGKVWAVISP</sequence>
<feature type="region of interest" description="Disordered" evidence="6">
    <location>
        <begin position="257"/>
        <end position="352"/>
    </location>
</feature>
<keyword evidence="2" id="KW-0808">Transferase</keyword>
<dbReference type="GO" id="GO:0005524">
    <property type="term" value="F:ATP binding"/>
    <property type="evidence" value="ECO:0007669"/>
    <property type="project" value="UniProtKB-KW"/>
</dbReference>
<feature type="compositionally biased region" description="Low complexity" evidence="6">
    <location>
        <begin position="422"/>
        <end position="433"/>
    </location>
</feature>
<dbReference type="PROSITE" id="PS50011">
    <property type="entry name" value="PROTEIN_KINASE_DOM"/>
    <property type="match status" value="1"/>
</dbReference>
<keyword evidence="3" id="KW-0547">Nucleotide-binding</keyword>
<dbReference type="STRING" id="52770.BSZ40_02050"/>
<dbReference type="EMBL" id="MQVS01000002">
    <property type="protein sequence ID" value="OKL52291.1"/>
    <property type="molecule type" value="Genomic_DNA"/>
</dbReference>
<dbReference type="InterPro" id="IPR008266">
    <property type="entry name" value="Tyr_kinase_AS"/>
</dbReference>
<dbReference type="Pfam" id="PF00069">
    <property type="entry name" value="Pkinase"/>
    <property type="match status" value="1"/>
</dbReference>
<name>A0A1Q5PXG9_9ACTO</name>
<dbReference type="Proteomes" id="UP000185612">
    <property type="component" value="Unassembled WGS sequence"/>
</dbReference>
<accession>A0A1Q5PXG9</accession>
<dbReference type="PANTHER" id="PTHR43671:SF13">
    <property type="entry name" value="SERINE_THREONINE-PROTEIN KINASE NEK2"/>
    <property type="match status" value="1"/>
</dbReference>
<reference evidence="9" key="1">
    <citation type="submission" date="2016-12" db="EMBL/GenBank/DDBJ databases">
        <authorList>
            <person name="Meng X."/>
        </authorList>
    </citation>
    <scope>NUCLEOTIDE SEQUENCE [LARGE SCALE GENOMIC DNA]</scope>
    <source>
        <strain evidence="9">DSM 20732</strain>
    </source>
</reference>
<evidence type="ECO:0000313" key="9">
    <source>
        <dbReference type="Proteomes" id="UP000185612"/>
    </source>
</evidence>
<dbReference type="GO" id="GO:0004674">
    <property type="term" value="F:protein serine/threonine kinase activity"/>
    <property type="evidence" value="ECO:0007669"/>
    <property type="project" value="UniProtKB-EC"/>
</dbReference>
<dbReference type="Gene3D" id="1.10.510.10">
    <property type="entry name" value="Transferase(Phosphotransferase) domain 1"/>
    <property type="match status" value="1"/>
</dbReference>
<proteinExistence type="predicted"/>
<feature type="domain" description="Protein kinase" evidence="7">
    <location>
        <begin position="6"/>
        <end position="264"/>
    </location>
</feature>
<protein>
    <recommendedName>
        <fullName evidence="1">non-specific serine/threonine protein kinase</fullName>
        <ecNumber evidence="1">2.7.11.1</ecNumber>
    </recommendedName>
</protein>
<dbReference type="InParanoid" id="A0A1Q5PXG9"/>
<evidence type="ECO:0000256" key="3">
    <source>
        <dbReference type="ARBA" id="ARBA00022741"/>
    </source>
</evidence>
<comment type="caution">
    <text evidence="8">The sequence shown here is derived from an EMBL/GenBank/DDBJ whole genome shotgun (WGS) entry which is preliminary data.</text>
</comment>
<dbReference type="PANTHER" id="PTHR43671">
    <property type="entry name" value="SERINE/THREONINE-PROTEIN KINASE NEK"/>
    <property type="match status" value="1"/>
</dbReference>
<evidence type="ECO:0000256" key="1">
    <source>
        <dbReference type="ARBA" id="ARBA00012513"/>
    </source>
</evidence>
<dbReference type="PROSITE" id="PS00109">
    <property type="entry name" value="PROTEIN_KINASE_TYR"/>
    <property type="match status" value="1"/>
</dbReference>
<evidence type="ECO:0000256" key="2">
    <source>
        <dbReference type="ARBA" id="ARBA00022679"/>
    </source>
</evidence>
<evidence type="ECO:0000259" key="7">
    <source>
        <dbReference type="PROSITE" id="PS50011"/>
    </source>
</evidence>
<gene>
    <name evidence="8" type="ORF">BSZ40_02050</name>
</gene>
<keyword evidence="4" id="KW-0418">Kinase</keyword>
<evidence type="ECO:0000256" key="5">
    <source>
        <dbReference type="ARBA" id="ARBA00022840"/>
    </source>
</evidence>
<feature type="compositionally biased region" description="Low complexity" evidence="6">
    <location>
        <begin position="287"/>
        <end position="304"/>
    </location>
</feature>
<dbReference type="InterPro" id="IPR050660">
    <property type="entry name" value="NEK_Ser/Thr_kinase"/>
</dbReference>
<dbReference type="EC" id="2.7.11.1" evidence="1"/>
<dbReference type="OrthoDB" id="3778994at2"/>
<evidence type="ECO:0000256" key="6">
    <source>
        <dbReference type="SAM" id="MobiDB-lite"/>
    </source>
</evidence>
<dbReference type="AlphaFoldDB" id="A0A1Q5PXG9"/>
<evidence type="ECO:0000313" key="8">
    <source>
        <dbReference type="EMBL" id="OKL52291.1"/>
    </source>
</evidence>
<feature type="region of interest" description="Disordered" evidence="6">
    <location>
        <begin position="390"/>
        <end position="439"/>
    </location>
</feature>
<keyword evidence="5" id="KW-0067">ATP-binding</keyword>
<dbReference type="InterPro" id="IPR011009">
    <property type="entry name" value="Kinase-like_dom_sf"/>
</dbReference>
<dbReference type="SMART" id="SM00220">
    <property type="entry name" value="S_TKc"/>
    <property type="match status" value="1"/>
</dbReference>